<dbReference type="PROSITE" id="PS50887">
    <property type="entry name" value="GGDEF"/>
    <property type="match status" value="1"/>
</dbReference>
<feature type="domain" description="EAL" evidence="3">
    <location>
        <begin position="504"/>
        <end position="755"/>
    </location>
</feature>
<dbReference type="InterPro" id="IPR000014">
    <property type="entry name" value="PAS"/>
</dbReference>
<feature type="region of interest" description="Disordered" evidence="1">
    <location>
        <begin position="757"/>
        <end position="776"/>
    </location>
</feature>
<accession>A0ABW3YVY5</accession>
<dbReference type="Pfam" id="PF00990">
    <property type="entry name" value="GGDEF"/>
    <property type="match status" value="1"/>
</dbReference>
<keyword evidence="2" id="KW-1133">Transmembrane helix</keyword>
<proteinExistence type="predicted"/>
<dbReference type="Gene3D" id="3.20.20.450">
    <property type="entry name" value="EAL domain"/>
    <property type="match status" value="1"/>
</dbReference>
<dbReference type="InterPro" id="IPR001633">
    <property type="entry name" value="EAL_dom"/>
</dbReference>
<keyword evidence="2" id="KW-0812">Transmembrane</keyword>
<dbReference type="Pfam" id="PF12860">
    <property type="entry name" value="PAS_7"/>
    <property type="match status" value="1"/>
</dbReference>
<evidence type="ECO:0000259" key="4">
    <source>
        <dbReference type="PROSITE" id="PS50887"/>
    </source>
</evidence>
<dbReference type="InterPro" id="IPR043128">
    <property type="entry name" value="Rev_trsase/Diguanyl_cyclase"/>
</dbReference>
<dbReference type="PANTHER" id="PTHR44757:SF2">
    <property type="entry name" value="BIOFILM ARCHITECTURE MAINTENANCE PROTEIN MBAA"/>
    <property type="match status" value="1"/>
</dbReference>
<dbReference type="SUPFAM" id="SSF55073">
    <property type="entry name" value="Nucleotide cyclase"/>
    <property type="match status" value="1"/>
</dbReference>
<evidence type="ECO:0000313" key="5">
    <source>
        <dbReference type="EMBL" id="MFD1328092.1"/>
    </source>
</evidence>
<keyword evidence="2" id="KW-0472">Membrane</keyword>
<evidence type="ECO:0000259" key="3">
    <source>
        <dbReference type="PROSITE" id="PS50883"/>
    </source>
</evidence>
<feature type="transmembrane region" description="Helical" evidence="2">
    <location>
        <begin position="118"/>
        <end position="135"/>
    </location>
</feature>
<feature type="domain" description="GGDEF" evidence="4">
    <location>
        <begin position="362"/>
        <end position="495"/>
    </location>
</feature>
<dbReference type="PANTHER" id="PTHR44757">
    <property type="entry name" value="DIGUANYLATE CYCLASE DGCP"/>
    <property type="match status" value="1"/>
</dbReference>
<feature type="transmembrane region" description="Helical" evidence="2">
    <location>
        <begin position="90"/>
        <end position="112"/>
    </location>
</feature>
<dbReference type="CDD" id="cd01949">
    <property type="entry name" value="GGDEF"/>
    <property type="match status" value="1"/>
</dbReference>
<organism evidence="5 6">
    <name type="scientific">Mycoplana ramosa</name>
    <name type="common">Mycoplana bullata</name>
    <dbReference type="NCBI Taxonomy" id="40837"/>
    <lineage>
        <taxon>Bacteria</taxon>
        <taxon>Pseudomonadati</taxon>
        <taxon>Pseudomonadota</taxon>
        <taxon>Alphaproteobacteria</taxon>
        <taxon>Hyphomicrobiales</taxon>
        <taxon>Rhizobiaceae</taxon>
        <taxon>Mycoplana</taxon>
    </lineage>
</organism>
<dbReference type="InterPro" id="IPR029787">
    <property type="entry name" value="Nucleotide_cyclase"/>
</dbReference>
<dbReference type="Pfam" id="PF00563">
    <property type="entry name" value="EAL"/>
    <property type="match status" value="1"/>
</dbReference>
<feature type="transmembrane region" description="Helical" evidence="2">
    <location>
        <begin position="27"/>
        <end position="44"/>
    </location>
</feature>
<gene>
    <name evidence="5" type="ORF">ACFQ33_09315</name>
</gene>
<evidence type="ECO:0000256" key="1">
    <source>
        <dbReference type="SAM" id="MobiDB-lite"/>
    </source>
</evidence>
<reference evidence="6" key="1">
    <citation type="journal article" date="2019" name="Int. J. Syst. Evol. Microbiol.">
        <title>The Global Catalogue of Microorganisms (GCM) 10K type strain sequencing project: providing services to taxonomists for standard genome sequencing and annotation.</title>
        <authorList>
            <consortium name="The Broad Institute Genomics Platform"/>
            <consortium name="The Broad Institute Genome Sequencing Center for Infectious Disease"/>
            <person name="Wu L."/>
            <person name="Ma J."/>
        </authorList>
    </citation>
    <scope>NUCLEOTIDE SEQUENCE [LARGE SCALE GENOMIC DNA]</scope>
    <source>
        <strain evidence="6">CCUG 55609</strain>
    </source>
</reference>
<sequence>MKDRGQSTLPADVYLSFVSSLYGNRQTLFVGMISHVVTFAFVYAKTADPFFLVCCAAVVLIWSLRAHGMRRFDLVDHSTLGSDGIRYWENWYNTGAVGTTLVLGMASGYSLLVSRDSFAELACISVTLATMVSVVGRNCGSSRAVDYMSFSACFPMVVGFLGLQDFYHAVLAVLILPFIVTTRIMANGVRSFLHKAALATREITIIADRFDAALNNMPHGLFMLDADQRILVANRRACELLQLGDKDRLKDCHLDVVLRYGVRNTFLNAEQSRGVLRQLDELLKGERSRALVQITDDFYLEFTASRRENGGAVLIFEDVTARMRAESKILHMIRYNSLTGLPNRTYFSELVQAALAKRKRPGTVGFMVLDVDEFKHVNDMKGHVIGDRLLCLIAERMRKAAGDKAIAANLMGDEFILFFPNENDRTDLEDRMRRMHQQLRGAYELAGTTFNVSLSAGCVLCDSEEFRMEDMQIKADLALFETKSRAKGGFTTFEEEMDARYVDRQKLKADLREAVAKDELSIAYQPMFQPDGSRIECCEALARWTHPERGPVSPTVFIQIAEEMGIVSEITRLIIERACADCASWPQHMGVSVNLSVQDLRNAEIVNVVTDALIASGLRPSRLHLEVTESCLMEEPVKVKAVLQELRARGITIAIDDFGTGYSSLSYLDALPLDVIKIDRSFVRNIVEDARRFKLLRGTVNLSRELGLKIVIEGVETREQLALINQHRCADLVQGYVFAAPMSSAALMDLTETLARTSPDTRPGARRGLSDSLATL</sequence>
<dbReference type="SUPFAM" id="SSF141868">
    <property type="entry name" value="EAL domain-like"/>
    <property type="match status" value="1"/>
</dbReference>
<dbReference type="RefSeq" id="WP_374837628.1">
    <property type="nucleotide sequence ID" value="NZ_JBHEEW010000005.1"/>
</dbReference>
<dbReference type="EMBL" id="JBHTNF010000004">
    <property type="protein sequence ID" value="MFD1328092.1"/>
    <property type="molecule type" value="Genomic_DNA"/>
</dbReference>
<dbReference type="Gene3D" id="3.30.70.270">
    <property type="match status" value="1"/>
</dbReference>
<dbReference type="InterPro" id="IPR035965">
    <property type="entry name" value="PAS-like_dom_sf"/>
</dbReference>
<name>A0ABW3YVY5_MYCRA</name>
<dbReference type="InterPro" id="IPR035919">
    <property type="entry name" value="EAL_sf"/>
</dbReference>
<dbReference type="CDD" id="cd01948">
    <property type="entry name" value="EAL"/>
    <property type="match status" value="1"/>
</dbReference>
<evidence type="ECO:0000256" key="2">
    <source>
        <dbReference type="SAM" id="Phobius"/>
    </source>
</evidence>
<dbReference type="SUPFAM" id="SSF55785">
    <property type="entry name" value="PYP-like sensor domain (PAS domain)"/>
    <property type="match status" value="1"/>
</dbReference>
<evidence type="ECO:0000313" key="6">
    <source>
        <dbReference type="Proteomes" id="UP001597173"/>
    </source>
</evidence>
<dbReference type="SMART" id="SM00091">
    <property type="entry name" value="PAS"/>
    <property type="match status" value="1"/>
</dbReference>
<keyword evidence="6" id="KW-1185">Reference proteome</keyword>
<dbReference type="Gene3D" id="3.30.450.20">
    <property type="entry name" value="PAS domain"/>
    <property type="match status" value="1"/>
</dbReference>
<comment type="caution">
    <text evidence="5">The sequence shown here is derived from an EMBL/GenBank/DDBJ whole genome shotgun (WGS) entry which is preliminary data.</text>
</comment>
<protein>
    <submittedName>
        <fullName evidence="5">Bifunctional diguanylate cyclase/phosphodiesterase</fullName>
    </submittedName>
</protein>
<dbReference type="SMART" id="SM00267">
    <property type="entry name" value="GGDEF"/>
    <property type="match status" value="1"/>
</dbReference>
<dbReference type="PROSITE" id="PS50883">
    <property type="entry name" value="EAL"/>
    <property type="match status" value="1"/>
</dbReference>
<dbReference type="NCBIfam" id="TIGR00254">
    <property type="entry name" value="GGDEF"/>
    <property type="match status" value="1"/>
</dbReference>
<feature type="transmembrane region" description="Helical" evidence="2">
    <location>
        <begin position="50"/>
        <end position="69"/>
    </location>
</feature>
<dbReference type="SMART" id="SM00052">
    <property type="entry name" value="EAL"/>
    <property type="match status" value="1"/>
</dbReference>
<dbReference type="Proteomes" id="UP001597173">
    <property type="component" value="Unassembled WGS sequence"/>
</dbReference>
<dbReference type="InterPro" id="IPR052155">
    <property type="entry name" value="Biofilm_reg_signaling"/>
</dbReference>
<dbReference type="InterPro" id="IPR000160">
    <property type="entry name" value="GGDEF_dom"/>
</dbReference>